<gene>
    <name evidence="1" type="ORF">JYP53_13580</name>
</gene>
<comment type="caution">
    <text evidence="1">The sequence shown here is derived from an EMBL/GenBank/DDBJ whole genome shotgun (WGS) entry which is preliminary data.</text>
</comment>
<evidence type="ECO:0000313" key="2">
    <source>
        <dbReference type="Proteomes" id="UP000664344"/>
    </source>
</evidence>
<dbReference type="Pfam" id="PF20112">
    <property type="entry name" value="DUF6502"/>
    <property type="match status" value="1"/>
</dbReference>
<reference evidence="1 2" key="1">
    <citation type="submission" date="2021-02" db="EMBL/GenBank/DDBJ databases">
        <title>PHA producing bacteria isolated from coastal sediment in Guangdong, Shenzhen.</title>
        <authorList>
            <person name="Zheng W."/>
            <person name="Yu S."/>
            <person name="Huang Y."/>
        </authorList>
    </citation>
    <scope>NUCLEOTIDE SEQUENCE [LARGE SCALE GENOMIC DNA]</scope>
    <source>
        <strain evidence="1 2">TN21-5</strain>
    </source>
</reference>
<dbReference type="EMBL" id="JAFKDB010000019">
    <property type="protein sequence ID" value="MBN7770932.1"/>
    <property type="molecule type" value="Genomic_DNA"/>
</dbReference>
<dbReference type="InterPro" id="IPR045445">
    <property type="entry name" value="DUF6502"/>
</dbReference>
<evidence type="ECO:0000313" key="1">
    <source>
        <dbReference type="EMBL" id="MBN7770932.1"/>
    </source>
</evidence>
<sequence>MVLTVTAGQPGRWQPTELVSMLLSSGARQVVSQWLRCNDFLDEQHHPRMLPSTPHDPDSFADLVEVTNPDLVPGVVLGELLRKGIVESLDSGHVLLKRSAYAPRGDKGCNDYGSYDDFSDVDTLRRRHNDT</sequence>
<dbReference type="Proteomes" id="UP000664344">
    <property type="component" value="Unassembled WGS sequence"/>
</dbReference>
<name>A0ABS3BHG5_9GAMM</name>
<proteinExistence type="predicted"/>
<keyword evidence="2" id="KW-1185">Reference proteome</keyword>
<organism evidence="1 2">
    <name type="scientific">Marinobacter daepoensis</name>
    <dbReference type="NCBI Taxonomy" id="262077"/>
    <lineage>
        <taxon>Bacteria</taxon>
        <taxon>Pseudomonadati</taxon>
        <taxon>Pseudomonadota</taxon>
        <taxon>Gammaproteobacteria</taxon>
        <taxon>Pseudomonadales</taxon>
        <taxon>Marinobacteraceae</taxon>
        <taxon>Marinobacter</taxon>
    </lineage>
</organism>
<protein>
    <submittedName>
        <fullName evidence="1">Uncharacterized protein</fullName>
    </submittedName>
</protein>
<accession>A0ABS3BHG5</accession>